<dbReference type="EC" id="6.3.4.2" evidence="3"/>
<dbReference type="InterPro" id="IPR004468">
    <property type="entry name" value="CTP_synthase"/>
</dbReference>
<organism evidence="11">
    <name type="scientific">Arundo donax</name>
    <name type="common">Giant reed</name>
    <name type="synonym">Donax arundinaceus</name>
    <dbReference type="NCBI Taxonomy" id="35708"/>
    <lineage>
        <taxon>Eukaryota</taxon>
        <taxon>Viridiplantae</taxon>
        <taxon>Streptophyta</taxon>
        <taxon>Embryophyta</taxon>
        <taxon>Tracheophyta</taxon>
        <taxon>Spermatophyta</taxon>
        <taxon>Magnoliopsida</taxon>
        <taxon>Liliopsida</taxon>
        <taxon>Poales</taxon>
        <taxon>Poaceae</taxon>
        <taxon>PACMAD clade</taxon>
        <taxon>Arundinoideae</taxon>
        <taxon>Arundineae</taxon>
        <taxon>Arundo</taxon>
    </lineage>
</organism>
<evidence type="ECO:0000259" key="10">
    <source>
        <dbReference type="Pfam" id="PF00117"/>
    </source>
</evidence>
<dbReference type="GO" id="GO:0003883">
    <property type="term" value="F:CTP synthase activity"/>
    <property type="evidence" value="ECO:0007669"/>
    <property type="project" value="UniProtKB-EC"/>
</dbReference>
<evidence type="ECO:0000256" key="5">
    <source>
        <dbReference type="ARBA" id="ARBA00022741"/>
    </source>
</evidence>
<dbReference type="PANTHER" id="PTHR11550:SF34">
    <property type="entry name" value="CTP SYNTHASE"/>
    <property type="match status" value="1"/>
</dbReference>
<dbReference type="PANTHER" id="PTHR11550">
    <property type="entry name" value="CTP SYNTHASE"/>
    <property type="match status" value="1"/>
</dbReference>
<dbReference type="Gene3D" id="3.40.50.880">
    <property type="match status" value="1"/>
</dbReference>
<dbReference type="GO" id="GO:0019856">
    <property type="term" value="P:pyrimidine nucleobase biosynthetic process"/>
    <property type="evidence" value="ECO:0007669"/>
    <property type="project" value="TreeGrafter"/>
</dbReference>
<evidence type="ECO:0000256" key="3">
    <source>
        <dbReference type="ARBA" id="ARBA00012291"/>
    </source>
</evidence>
<keyword evidence="7" id="KW-0315">Glutamine amidotransferase</keyword>
<protein>
    <recommendedName>
        <fullName evidence="3">CTP synthase (glutamine hydrolyzing)</fullName>
        <ecNumber evidence="3">6.3.4.2</ecNumber>
    </recommendedName>
</protein>
<feature type="domain" description="Glutamine amidotransferase" evidence="10">
    <location>
        <begin position="15"/>
        <end position="98"/>
    </location>
</feature>
<keyword evidence="6" id="KW-0067">ATP-binding</keyword>
<name>A0A0A9D9W3_ARUDO</name>
<sequence>MRVGKKRTFFRTTDCKAARLYGNAKYVDERQRHRYEVSPDMVDQLKSTGVKFVGTDESGDRMEILELPSHPYFVGVQFLPEFKSRPGKPSPLFMGLIAASSGQLDAVSKSLGLGNRPIPMEVMSGSNSSDYTSGLEEGLLGLHISAAALAH</sequence>
<keyword evidence="8" id="KW-0665">Pyrimidine biosynthesis</keyword>
<keyword evidence="4" id="KW-0436">Ligase</keyword>
<dbReference type="GO" id="GO:0042802">
    <property type="term" value="F:identical protein binding"/>
    <property type="evidence" value="ECO:0007669"/>
    <property type="project" value="TreeGrafter"/>
</dbReference>
<dbReference type="InterPro" id="IPR029062">
    <property type="entry name" value="Class_I_gatase-like"/>
</dbReference>
<evidence type="ECO:0000256" key="7">
    <source>
        <dbReference type="ARBA" id="ARBA00022962"/>
    </source>
</evidence>
<evidence type="ECO:0000256" key="9">
    <source>
        <dbReference type="ARBA" id="ARBA00047781"/>
    </source>
</evidence>
<evidence type="ECO:0000256" key="2">
    <source>
        <dbReference type="ARBA" id="ARBA00007533"/>
    </source>
</evidence>
<dbReference type="AlphaFoldDB" id="A0A0A9D9W3"/>
<accession>A0A0A9D9W3</accession>
<dbReference type="GO" id="GO:0005524">
    <property type="term" value="F:ATP binding"/>
    <property type="evidence" value="ECO:0007669"/>
    <property type="project" value="UniProtKB-KW"/>
</dbReference>
<proteinExistence type="inferred from homology"/>
<comment type="catalytic activity">
    <reaction evidence="9">
        <text>UTP + L-glutamine + ATP + H2O = CTP + L-glutamate + ADP + phosphate + 2 H(+)</text>
        <dbReference type="Rhea" id="RHEA:26426"/>
        <dbReference type="ChEBI" id="CHEBI:15377"/>
        <dbReference type="ChEBI" id="CHEBI:15378"/>
        <dbReference type="ChEBI" id="CHEBI:29985"/>
        <dbReference type="ChEBI" id="CHEBI:30616"/>
        <dbReference type="ChEBI" id="CHEBI:37563"/>
        <dbReference type="ChEBI" id="CHEBI:43474"/>
        <dbReference type="ChEBI" id="CHEBI:46398"/>
        <dbReference type="ChEBI" id="CHEBI:58359"/>
        <dbReference type="ChEBI" id="CHEBI:456216"/>
        <dbReference type="EC" id="6.3.4.2"/>
    </reaction>
</comment>
<dbReference type="PROSITE" id="PS51273">
    <property type="entry name" value="GATASE_TYPE_1"/>
    <property type="match status" value="1"/>
</dbReference>
<evidence type="ECO:0000256" key="8">
    <source>
        <dbReference type="ARBA" id="ARBA00022975"/>
    </source>
</evidence>
<dbReference type="Pfam" id="PF00117">
    <property type="entry name" value="GATase"/>
    <property type="match status" value="1"/>
</dbReference>
<dbReference type="InterPro" id="IPR017926">
    <property type="entry name" value="GATASE"/>
</dbReference>
<evidence type="ECO:0000256" key="6">
    <source>
        <dbReference type="ARBA" id="ARBA00022840"/>
    </source>
</evidence>
<dbReference type="UniPathway" id="UPA00159">
    <property type="reaction ID" value="UER00277"/>
</dbReference>
<comment type="similarity">
    <text evidence="2">Belongs to the CTP synthase family.</text>
</comment>
<dbReference type="GO" id="GO:0044210">
    <property type="term" value="P:'de novo' CTP biosynthetic process"/>
    <property type="evidence" value="ECO:0007669"/>
    <property type="project" value="UniProtKB-UniPathway"/>
</dbReference>
<evidence type="ECO:0000256" key="4">
    <source>
        <dbReference type="ARBA" id="ARBA00022598"/>
    </source>
</evidence>
<comment type="pathway">
    <text evidence="1">Pyrimidine metabolism; CTP biosynthesis via de novo pathway; CTP from UDP: step 2/2.</text>
</comment>
<evidence type="ECO:0000256" key="1">
    <source>
        <dbReference type="ARBA" id="ARBA00005171"/>
    </source>
</evidence>
<dbReference type="SUPFAM" id="SSF52317">
    <property type="entry name" value="Class I glutamine amidotransferase-like"/>
    <property type="match status" value="1"/>
</dbReference>
<keyword evidence="5" id="KW-0547">Nucleotide-binding</keyword>
<dbReference type="EMBL" id="GBRH01217368">
    <property type="protein sequence ID" value="JAD80527.1"/>
    <property type="molecule type" value="Transcribed_RNA"/>
</dbReference>
<evidence type="ECO:0000313" key="11">
    <source>
        <dbReference type="EMBL" id="JAD80527.1"/>
    </source>
</evidence>
<reference evidence="11" key="2">
    <citation type="journal article" date="2015" name="Data Brief">
        <title>Shoot transcriptome of the giant reed, Arundo donax.</title>
        <authorList>
            <person name="Barrero R.A."/>
            <person name="Guerrero F.D."/>
            <person name="Moolhuijzen P."/>
            <person name="Goolsby J.A."/>
            <person name="Tidwell J."/>
            <person name="Bellgard S.E."/>
            <person name="Bellgard M.I."/>
        </authorList>
    </citation>
    <scope>NUCLEOTIDE SEQUENCE</scope>
    <source>
        <tissue evidence="11">Shoot tissue taken approximately 20 cm above the soil surface</tissue>
    </source>
</reference>
<reference evidence="11" key="1">
    <citation type="submission" date="2014-09" db="EMBL/GenBank/DDBJ databases">
        <authorList>
            <person name="Magalhaes I.L.F."/>
            <person name="Oliveira U."/>
            <person name="Santos F.R."/>
            <person name="Vidigal T.H.D.A."/>
            <person name="Brescovit A.D."/>
            <person name="Santos A.J."/>
        </authorList>
    </citation>
    <scope>NUCLEOTIDE SEQUENCE</scope>
    <source>
        <tissue evidence="11">Shoot tissue taken approximately 20 cm above the soil surface</tissue>
    </source>
</reference>